<dbReference type="InterPro" id="IPR037523">
    <property type="entry name" value="VOC_core"/>
</dbReference>
<feature type="domain" description="VOC" evidence="1">
    <location>
        <begin position="2"/>
        <end position="115"/>
    </location>
</feature>
<dbReference type="OrthoDB" id="2703022at2"/>
<comment type="caution">
    <text evidence="2">The sequence shown here is derived from an EMBL/GenBank/DDBJ whole genome shotgun (WGS) entry which is preliminary data.</text>
</comment>
<dbReference type="InterPro" id="IPR029068">
    <property type="entry name" value="Glyas_Bleomycin-R_OHBP_Dase"/>
</dbReference>
<sequence length="228" mass="26314">MKIKHLILHTNRLSEQKHFYQNVLGFVIDEESENAFSVQVGWTTIEFRASAEAHLYHYCFLIPSNKLEEALEWMEAKVDIIDTGGNEKITFFETWNAHSFYFYDGAGNIAECIVRHDLDNTSTSPFRLSDLLCVNEIGMPTDDIIFSVKELQNTCGIPLWRGDMERFGASGSEEGLFLLPNYRKKDIWFPTDINIQRAPFSIVFENKGSEYSFDYIDGQIVELKTIKL</sequence>
<dbReference type="Proteomes" id="UP000245627">
    <property type="component" value="Unassembled WGS sequence"/>
</dbReference>
<evidence type="ECO:0000313" key="3">
    <source>
        <dbReference type="Proteomes" id="UP000245627"/>
    </source>
</evidence>
<dbReference type="SUPFAM" id="SSF54593">
    <property type="entry name" value="Glyoxalase/Bleomycin resistance protein/Dihydroxybiphenyl dioxygenase"/>
    <property type="match status" value="1"/>
</dbReference>
<proteinExistence type="predicted"/>
<evidence type="ECO:0000259" key="1">
    <source>
        <dbReference type="PROSITE" id="PS51819"/>
    </source>
</evidence>
<organism evidence="2 3">
    <name type="scientific">Sphingobacterium corticibacter</name>
    <dbReference type="NCBI Taxonomy" id="2171749"/>
    <lineage>
        <taxon>Bacteria</taxon>
        <taxon>Pseudomonadati</taxon>
        <taxon>Bacteroidota</taxon>
        <taxon>Sphingobacteriia</taxon>
        <taxon>Sphingobacteriales</taxon>
        <taxon>Sphingobacteriaceae</taxon>
        <taxon>Sphingobacterium</taxon>
    </lineage>
</organism>
<dbReference type="PROSITE" id="PS51819">
    <property type="entry name" value="VOC"/>
    <property type="match status" value="1"/>
</dbReference>
<reference evidence="2 3" key="1">
    <citation type="submission" date="2018-04" db="EMBL/GenBank/DDBJ databases">
        <title>Sphingobacterium cortibacter sp. nov.</title>
        <authorList>
            <person name="Li Y."/>
        </authorList>
    </citation>
    <scope>NUCLEOTIDE SEQUENCE [LARGE SCALE GENOMIC DNA]</scope>
    <source>
        <strain evidence="2 3">2c-3</strain>
    </source>
</reference>
<keyword evidence="3" id="KW-1185">Reference proteome</keyword>
<name>A0A2T8HIE7_9SPHI</name>
<dbReference type="AlphaFoldDB" id="A0A2T8HIE7"/>
<accession>A0A2T8HIE7</accession>
<evidence type="ECO:0000313" key="2">
    <source>
        <dbReference type="EMBL" id="PVH25217.1"/>
    </source>
</evidence>
<gene>
    <name evidence="2" type="ORF">DC487_09840</name>
</gene>
<dbReference type="EMBL" id="QDKG01000003">
    <property type="protein sequence ID" value="PVH25217.1"/>
    <property type="molecule type" value="Genomic_DNA"/>
</dbReference>
<dbReference type="RefSeq" id="WP_116775806.1">
    <property type="nucleotide sequence ID" value="NZ_QDKG01000003.1"/>
</dbReference>
<dbReference type="Gene3D" id="3.10.180.10">
    <property type="entry name" value="2,3-Dihydroxybiphenyl 1,2-Dioxygenase, domain 1"/>
    <property type="match status" value="1"/>
</dbReference>
<protein>
    <submittedName>
        <fullName evidence="2">Glyoxalase</fullName>
    </submittedName>
</protein>